<keyword evidence="4 5" id="KW-0067">ATP-binding</keyword>
<dbReference type="GO" id="GO:0004674">
    <property type="term" value="F:protein serine/threonine kinase activity"/>
    <property type="evidence" value="ECO:0007669"/>
    <property type="project" value="UniProtKB-KW"/>
</dbReference>
<dbReference type="GO" id="GO:0005776">
    <property type="term" value="C:autophagosome"/>
    <property type="evidence" value="ECO:0007669"/>
    <property type="project" value="TreeGrafter"/>
</dbReference>
<evidence type="ECO:0000256" key="4">
    <source>
        <dbReference type="ARBA" id="ARBA00022840"/>
    </source>
</evidence>
<dbReference type="PANTHER" id="PTHR24348">
    <property type="entry name" value="SERINE/THREONINE-PROTEIN KINASE UNC-51-RELATED"/>
    <property type="match status" value="1"/>
</dbReference>
<dbReference type="GO" id="GO:0016020">
    <property type="term" value="C:membrane"/>
    <property type="evidence" value="ECO:0007669"/>
    <property type="project" value="TreeGrafter"/>
</dbReference>
<keyword evidence="2 5" id="KW-0547">Nucleotide-binding</keyword>
<dbReference type="SMART" id="SM00220">
    <property type="entry name" value="S_TKc"/>
    <property type="match status" value="1"/>
</dbReference>
<keyword evidence="3 7" id="KW-0418">Kinase</keyword>
<dbReference type="SUPFAM" id="SSF56112">
    <property type="entry name" value="Protein kinase-like (PK-like)"/>
    <property type="match status" value="1"/>
</dbReference>
<accession>A0AAN5UGI9</accession>
<dbReference type="GO" id="GO:0000407">
    <property type="term" value="C:phagophore assembly site"/>
    <property type="evidence" value="ECO:0007669"/>
    <property type="project" value="TreeGrafter"/>
</dbReference>
<proteinExistence type="predicted"/>
<reference evidence="7" key="2">
    <citation type="submission" date="2021-03" db="EMBL/GenBank/DDBJ databases">
        <authorList>
            <consortium name="NCBI Pathogen Detection Project"/>
        </authorList>
    </citation>
    <scope>NUCLEOTIDE SEQUENCE</scope>
    <source>
        <strain evidence="7">SJP41</strain>
    </source>
</reference>
<dbReference type="RefSeq" id="WP_023155939.1">
    <property type="nucleotide sequence ID" value="NZ_AP022409.1"/>
</dbReference>
<keyword evidence="1" id="KW-0808">Transferase</keyword>
<dbReference type="InterPro" id="IPR017441">
    <property type="entry name" value="Protein_kinase_ATP_BS"/>
</dbReference>
<reference evidence="7" key="1">
    <citation type="journal article" date="2018" name="Genome Biol.">
        <title>SKESA: strategic k-mer extension for scrupulous assemblies.</title>
        <authorList>
            <person name="Souvorov A."/>
            <person name="Agarwala R."/>
            <person name="Lipman D.J."/>
        </authorList>
    </citation>
    <scope>NUCLEOTIDE SEQUENCE</scope>
    <source>
        <strain evidence="7">SJP41</strain>
    </source>
</reference>
<dbReference type="Proteomes" id="UP000868636">
    <property type="component" value="Unassembled WGS sequence"/>
</dbReference>
<dbReference type="InterPro" id="IPR011009">
    <property type="entry name" value="Kinase-like_dom_sf"/>
</dbReference>
<feature type="binding site" evidence="5">
    <location>
        <position position="44"/>
    </location>
    <ligand>
        <name>ATP</name>
        <dbReference type="ChEBI" id="CHEBI:30616"/>
    </ligand>
</feature>
<evidence type="ECO:0000313" key="7">
    <source>
        <dbReference type="EMBL" id="HAZ7492850.1"/>
    </source>
</evidence>
<evidence type="ECO:0000259" key="6">
    <source>
        <dbReference type="PROSITE" id="PS50011"/>
    </source>
</evidence>
<dbReference type="InterPro" id="IPR045269">
    <property type="entry name" value="Atg1-like"/>
</dbReference>
<organism evidence="7 8">
    <name type="scientific">Escherichia coli</name>
    <dbReference type="NCBI Taxonomy" id="562"/>
    <lineage>
        <taxon>Bacteria</taxon>
        <taxon>Pseudomonadati</taxon>
        <taxon>Pseudomonadota</taxon>
        <taxon>Gammaproteobacteria</taxon>
        <taxon>Enterobacterales</taxon>
        <taxon>Enterobacteriaceae</taxon>
        <taxon>Escherichia</taxon>
    </lineage>
</organism>
<dbReference type="Pfam" id="PF00069">
    <property type="entry name" value="Pkinase"/>
    <property type="match status" value="1"/>
</dbReference>
<dbReference type="Gene3D" id="1.10.510.10">
    <property type="entry name" value="Transferase(Phosphotransferase) domain 1"/>
    <property type="match status" value="1"/>
</dbReference>
<dbReference type="AlphaFoldDB" id="A0AAN5UGI9"/>
<evidence type="ECO:0000256" key="3">
    <source>
        <dbReference type="ARBA" id="ARBA00022777"/>
    </source>
</evidence>
<feature type="domain" description="Protein kinase" evidence="6">
    <location>
        <begin position="15"/>
        <end position="271"/>
    </location>
</feature>
<evidence type="ECO:0000256" key="5">
    <source>
        <dbReference type="PROSITE-ProRule" id="PRU10141"/>
    </source>
</evidence>
<name>A0AAN5UGI9_ECOLX</name>
<evidence type="ECO:0000256" key="1">
    <source>
        <dbReference type="ARBA" id="ARBA00022679"/>
    </source>
</evidence>
<dbReference type="GO" id="GO:0005829">
    <property type="term" value="C:cytosol"/>
    <property type="evidence" value="ECO:0007669"/>
    <property type="project" value="TreeGrafter"/>
</dbReference>
<dbReference type="PROSITE" id="PS00107">
    <property type="entry name" value="PROTEIN_KINASE_ATP"/>
    <property type="match status" value="1"/>
</dbReference>
<dbReference type="CDD" id="cd14014">
    <property type="entry name" value="STKc_PknB_like"/>
    <property type="match status" value="1"/>
</dbReference>
<dbReference type="GO" id="GO:0005524">
    <property type="term" value="F:ATP binding"/>
    <property type="evidence" value="ECO:0007669"/>
    <property type="project" value="UniProtKB-UniRule"/>
</dbReference>
<comment type="caution">
    <text evidence="7">The sequence shown here is derived from an EMBL/GenBank/DDBJ whole genome shotgun (WGS) entry which is preliminary data.</text>
</comment>
<dbReference type="PROSITE" id="PS50011">
    <property type="entry name" value="PROTEIN_KINASE_DOM"/>
    <property type="match status" value="1"/>
</dbReference>
<dbReference type="InterPro" id="IPR000719">
    <property type="entry name" value="Prot_kinase_dom"/>
</dbReference>
<keyword evidence="7" id="KW-0723">Serine/threonine-protein kinase</keyword>
<dbReference type="EMBL" id="DADPIR010000020">
    <property type="protein sequence ID" value="HAZ7492850.1"/>
    <property type="molecule type" value="Genomic_DNA"/>
</dbReference>
<evidence type="ECO:0000313" key="8">
    <source>
        <dbReference type="Proteomes" id="UP000868636"/>
    </source>
</evidence>
<gene>
    <name evidence="7" type="ORF">J8F57_003090</name>
</gene>
<dbReference type="PROSITE" id="PS00108">
    <property type="entry name" value="PROTEIN_KINASE_ST"/>
    <property type="match status" value="1"/>
</dbReference>
<sequence length="498" mass="57365">MFRVNDYVNIDGKEYLVSKFLGQGGMGNVFLIEDKMNDSRFALKTLQYYIPDDNNHRSLINEWEKARKIFHKNTIRYYGFHDGLSEPKTPYLLMEYANSGSLEQFLKNQNCFLDEDTCLEIFHQIINGMEAVNEVLIHRDIKPDNIFIDNGIFKIADFGLAKIAEEKTRSKTFKGWGTEPYIAPEAYRAETNTIQMDMYSIGHVFYQIATLKHAFGEQNNWEHAHLTFIPPLPNKLNSNISPKVAFVINKLIAKKPANRYKTWDCVRKDLIDSTKNVGDHKSAINNILNNKISRDLEIDKTLSKQQIQAQELQRRNDILKFQFNSEIVLPVTDFVNDFNNVSGSTAMMKISEISGKNDLACKIVFDRKFVNIWFHPLTESDVLKRYADDIWGENRLHITKPTMKGKQVLAWGGIECSDKKGLNIVLVHSESDEYGDWYLLKNTHSSFSRNNDGRPDPFAFNSDELVKEIHNIGVMHIYNLAAKPLEAKDIVDFISNSL</sequence>
<evidence type="ECO:0000256" key="2">
    <source>
        <dbReference type="ARBA" id="ARBA00022741"/>
    </source>
</evidence>
<dbReference type="InterPro" id="IPR008271">
    <property type="entry name" value="Ser/Thr_kinase_AS"/>
</dbReference>
<dbReference type="PANTHER" id="PTHR24348:SF22">
    <property type="entry name" value="NON-SPECIFIC SERINE_THREONINE PROTEIN KINASE"/>
    <property type="match status" value="1"/>
</dbReference>
<protein>
    <submittedName>
        <fullName evidence="7">Serine/threonine protein kinase</fullName>
    </submittedName>
</protein>